<dbReference type="OMA" id="DFFYVME"/>
<dbReference type="STRING" id="69771.A0A1V6PBD3"/>
<feature type="compositionally biased region" description="Acidic residues" evidence="1">
    <location>
        <begin position="588"/>
        <end position="599"/>
    </location>
</feature>
<feature type="compositionally biased region" description="Polar residues" evidence="1">
    <location>
        <begin position="531"/>
        <end position="541"/>
    </location>
</feature>
<feature type="compositionally biased region" description="Basic and acidic residues" evidence="1">
    <location>
        <begin position="145"/>
        <end position="169"/>
    </location>
</feature>
<feature type="compositionally biased region" description="Basic residues" evidence="1">
    <location>
        <begin position="342"/>
        <end position="351"/>
    </location>
</feature>
<reference evidence="4" key="1">
    <citation type="journal article" date="2017" name="Nat. Microbiol.">
        <title>Global analysis of biosynthetic gene clusters reveals vast potential of secondary metabolite production in Penicillium species.</title>
        <authorList>
            <person name="Nielsen J.C."/>
            <person name="Grijseels S."/>
            <person name="Prigent S."/>
            <person name="Ji B."/>
            <person name="Dainat J."/>
            <person name="Nielsen K.F."/>
            <person name="Frisvad J.C."/>
            <person name="Workman M."/>
            <person name="Nielsen J."/>
        </authorList>
    </citation>
    <scope>NUCLEOTIDE SEQUENCE [LARGE SCALE GENOMIC DNA]</scope>
    <source>
        <strain evidence="4">IBT 11843</strain>
    </source>
</reference>
<evidence type="ECO:0000313" key="4">
    <source>
        <dbReference type="Proteomes" id="UP000191522"/>
    </source>
</evidence>
<keyword evidence="4" id="KW-1185">Reference proteome</keyword>
<evidence type="ECO:0000256" key="1">
    <source>
        <dbReference type="SAM" id="MobiDB-lite"/>
    </source>
</evidence>
<feature type="compositionally biased region" description="Basic and acidic residues" evidence="1">
    <location>
        <begin position="18"/>
        <end position="30"/>
    </location>
</feature>
<dbReference type="EMBL" id="MDYL01000011">
    <property type="protein sequence ID" value="OQD74328.1"/>
    <property type="molecule type" value="Genomic_DNA"/>
</dbReference>
<gene>
    <name evidence="3" type="ORF">PENDEC_c011G03455</name>
</gene>
<feature type="compositionally biased region" description="Basic and acidic residues" evidence="1">
    <location>
        <begin position="514"/>
        <end position="528"/>
    </location>
</feature>
<protein>
    <recommendedName>
        <fullName evidence="2">DUF8035 domain-containing protein</fullName>
    </recommendedName>
</protein>
<feature type="compositionally biased region" description="Basic and acidic residues" evidence="1">
    <location>
        <begin position="199"/>
        <end position="262"/>
    </location>
</feature>
<evidence type="ECO:0000259" key="2">
    <source>
        <dbReference type="Pfam" id="PF26118"/>
    </source>
</evidence>
<dbReference type="OrthoDB" id="5410752at2759"/>
<dbReference type="Pfam" id="PF26118">
    <property type="entry name" value="DUF8035"/>
    <property type="match status" value="1"/>
</dbReference>
<dbReference type="InterPro" id="IPR058348">
    <property type="entry name" value="DUF8035"/>
</dbReference>
<name>A0A1V6PBD3_PENDC</name>
<feature type="compositionally biased region" description="Basic and acidic residues" evidence="1">
    <location>
        <begin position="283"/>
        <end position="292"/>
    </location>
</feature>
<feature type="compositionally biased region" description="Basic and acidic residues" evidence="1">
    <location>
        <begin position="360"/>
        <end position="389"/>
    </location>
</feature>
<feature type="region of interest" description="Disordered" evidence="1">
    <location>
        <begin position="1"/>
        <end position="262"/>
    </location>
</feature>
<feature type="region of interest" description="Disordered" evidence="1">
    <location>
        <begin position="283"/>
        <end position="614"/>
    </location>
</feature>
<feature type="compositionally biased region" description="Basic residues" evidence="1">
    <location>
        <begin position="128"/>
        <end position="137"/>
    </location>
</feature>
<evidence type="ECO:0000313" key="3">
    <source>
        <dbReference type="EMBL" id="OQD74328.1"/>
    </source>
</evidence>
<feature type="compositionally biased region" description="Basic and acidic residues" evidence="1">
    <location>
        <begin position="82"/>
        <end position="99"/>
    </location>
</feature>
<organism evidence="3 4">
    <name type="scientific">Penicillium decumbens</name>
    <dbReference type="NCBI Taxonomy" id="69771"/>
    <lineage>
        <taxon>Eukaryota</taxon>
        <taxon>Fungi</taxon>
        <taxon>Dikarya</taxon>
        <taxon>Ascomycota</taxon>
        <taxon>Pezizomycotina</taxon>
        <taxon>Eurotiomycetes</taxon>
        <taxon>Eurotiomycetidae</taxon>
        <taxon>Eurotiales</taxon>
        <taxon>Aspergillaceae</taxon>
        <taxon>Penicillium</taxon>
    </lineage>
</organism>
<feature type="compositionally biased region" description="Basic and acidic residues" evidence="1">
    <location>
        <begin position="50"/>
        <end position="66"/>
    </location>
</feature>
<feature type="domain" description="DUF8035" evidence="2">
    <location>
        <begin position="670"/>
        <end position="723"/>
    </location>
</feature>
<sequence>MSRRHPRDYYEEDDFEIERERYPRSHRQDREIEEEDVQYRRRRSMPPVEDLERMHIRERPPRDFIRESYASPPDRVPAPVRRPRDEIDGPLSERDRQEVYIRPSRERRRPSHREVDEEELIIDEREKHGGRRRRRSKRDIEEEDLVIRRRERPSRDYENEDDLKHRDRLEDEQDEMYVRGSKPRRKPRPRSREDLEELLIDKNEMDGPRRRVSREEPRFERHDEIDEVIIDDREPERPRERRPRREPNHDRHREMDEFIDDGEHERLRERKLRGKPRIKEEVVMQWKDRPAPDELDEEDIRIRETRRSRRRSPPVPVFAPEPPGAFPLGGDRDDTEEELRVHSHVRPRGHHRGVDDDEEIVIRREERDRDRRPRTGEDEEIVLRREERNRGHRRNTEEDDELLIRHEERDRDRHRISEDDEELIIRRDERDRHGGDTEDEVIIRKGKRRSLPRQRSPSVERIRAPPIHQDIITHHRHIDHGYEPLPRAPSPDAASTRTSIDEVDFHHGSRKGSRKSDESIVFEHRDEIESVSPTSGPSLDFNNPWEGDRLSTTSRRKPKSMIGEAGSIRPAKTGNIRSSKRSLPRELDLDEETEEEIEVHEELSGPRSSTRSLHKDIPDAVSEWSLVHAPHTEAVEMSGALNIVEVAPRGAIDEEIDRKVAVQVSKDQRDERWTEITKDLVVREAIERLGYEYEETRTFYYIFSYLEPEDIDEIVELSDRIRSARRRRIREMHRERAIPPPRPRSLVDRMPPRARMAAERRMREREWVIDSRR</sequence>
<dbReference type="AlphaFoldDB" id="A0A1V6PBD3"/>
<comment type="caution">
    <text evidence="3">The sequence shown here is derived from an EMBL/GenBank/DDBJ whole genome shotgun (WGS) entry which is preliminary data.</text>
</comment>
<feature type="compositionally biased region" description="Pro residues" evidence="1">
    <location>
        <begin position="313"/>
        <end position="325"/>
    </location>
</feature>
<dbReference type="Proteomes" id="UP000191522">
    <property type="component" value="Unassembled WGS sequence"/>
</dbReference>
<proteinExistence type="predicted"/>
<accession>A0A1V6PBD3</accession>
<feature type="compositionally biased region" description="Basic and acidic residues" evidence="1">
    <location>
        <begin position="402"/>
        <end position="436"/>
    </location>
</feature>